<dbReference type="Gene3D" id="1.20.1540.10">
    <property type="entry name" value="Rhomboid-like"/>
    <property type="match status" value="1"/>
</dbReference>
<reference evidence="13" key="1">
    <citation type="submission" date="2022-10" db="EMBL/GenBank/DDBJ databases">
        <authorList>
            <person name="Chen Y."/>
            <person name="Dougan E. K."/>
            <person name="Chan C."/>
            <person name="Rhodes N."/>
            <person name="Thang M."/>
        </authorList>
    </citation>
    <scope>NUCLEOTIDE SEQUENCE</scope>
</reference>
<evidence type="ECO:0000256" key="4">
    <source>
        <dbReference type="ARBA" id="ARBA00022692"/>
    </source>
</evidence>
<evidence type="ECO:0000313" key="14">
    <source>
        <dbReference type="EMBL" id="CAL1130879.1"/>
    </source>
</evidence>
<dbReference type="Pfam" id="PF01694">
    <property type="entry name" value="Rhomboid"/>
    <property type="match status" value="1"/>
</dbReference>
<evidence type="ECO:0000256" key="9">
    <source>
        <dbReference type="SAM" id="Coils"/>
    </source>
</evidence>
<feature type="region of interest" description="Disordered" evidence="10">
    <location>
        <begin position="975"/>
        <end position="1001"/>
    </location>
</feature>
<dbReference type="InterPro" id="IPR011989">
    <property type="entry name" value="ARM-like"/>
</dbReference>
<dbReference type="GO" id="GO:0003677">
    <property type="term" value="F:DNA binding"/>
    <property type="evidence" value="ECO:0007669"/>
    <property type="project" value="InterPro"/>
</dbReference>
<evidence type="ECO:0000256" key="7">
    <source>
        <dbReference type="ARBA" id="ARBA00023136"/>
    </source>
</evidence>
<dbReference type="GO" id="GO:0016020">
    <property type="term" value="C:membrane"/>
    <property type="evidence" value="ECO:0007669"/>
    <property type="project" value="UniProtKB-SubCell"/>
</dbReference>
<feature type="transmembrane region" description="Helical" evidence="11">
    <location>
        <begin position="3253"/>
        <end position="3269"/>
    </location>
</feature>
<evidence type="ECO:0000256" key="3">
    <source>
        <dbReference type="ARBA" id="ARBA00022448"/>
    </source>
</evidence>
<protein>
    <submittedName>
        <fullName evidence="15">Importin subunit alpha-1 (IMPa-1) (Karyopherin subunit alpha-1) (KAP-alpha-1)</fullName>
    </submittedName>
</protein>
<comment type="caution">
    <text evidence="13">The sequence shown here is derived from an EMBL/GenBank/DDBJ whole genome shotgun (WGS) entry which is preliminary data.</text>
</comment>
<feature type="compositionally biased region" description="Basic and acidic residues" evidence="10">
    <location>
        <begin position="1573"/>
        <end position="1585"/>
    </location>
</feature>
<feature type="coiled-coil region" evidence="9">
    <location>
        <begin position="944"/>
        <end position="971"/>
    </location>
</feature>
<evidence type="ECO:0000313" key="16">
    <source>
        <dbReference type="Proteomes" id="UP001152797"/>
    </source>
</evidence>
<dbReference type="Proteomes" id="UP001152797">
    <property type="component" value="Unassembled WGS sequence"/>
</dbReference>
<dbReference type="EMBL" id="CAMXCT030000347">
    <property type="protein sequence ID" value="CAL4764816.1"/>
    <property type="molecule type" value="Genomic_DNA"/>
</dbReference>
<evidence type="ECO:0000256" key="6">
    <source>
        <dbReference type="ARBA" id="ARBA00022989"/>
    </source>
</evidence>
<dbReference type="SUPFAM" id="SSF56534">
    <property type="entry name" value="Aromatic aminoacid monoxygenases, catalytic and oligomerization domains"/>
    <property type="match status" value="3"/>
</dbReference>
<dbReference type="GO" id="GO:0015031">
    <property type="term" value="P:protein transport"/>
    <property type="evidence" value="ECO:0007669"/>
    <property type="project" value="UniProtKB-KW"/>
</dbReference>
<dbReference type="InterPro" id="IPR000225">
    <property type="entry name" value="Armadillo"/>
</dbReference>
<evidence type="ECO:0000259" key="12">
    <source>
        <dbReference type="PROSITE" id="PS51410"/>
    </source>
</evidence>
<dbReference type="SUPFAM" id="SSF48371">
    <property type="entry name" value="ARM repeat"/>
    <property type="match status" value="1"/>
</dbReference>
<dbReference type="SUPFAM" id="SSF144091">
    <property type="entry name" value="Rhomboid-like"/>
    <property type="match status" value="1"/>
</dbReference>
<accession>A0A9P1BQC7</accession>
<feature type="region of interest" description="Disordered" evidence="10">
    <location>
        <begin position="1543"/>
        <end position="1585"/>
    </location>
</feature>
<dbReference type="Gene3D" id="1.25.10.10">
    <property type="entry name" value="Leucine-rich Repeat Variant"/>
    <property type="match status" value="1"/>
</dbReference>
<dbReference type="SUPFAM" id="SSF56349">
    <property type="entry name" value="DNA breaking-rejoining enzymes"/>
    <property type="match status" value="1"/>
</dbReference>
<evidence type="ECO:0000313" key="13">
    <source>
        <dbReference type="EMBL" id="CAI3977504.1"/>
    </source>
</evidence>
<dbReference type="GO" id="GO:0004252">
    <property type="term" value="F:serine-type endopeptidase activity"/>
    <property type="evidence" value="ECO:0007669"/>
    <property type="project" value="InterPro"/>
</dbReference>
<feature type="transmembrane region" description="Helical" evidence="11">
    <location>
        <begin position="3180"/>
        <end position="3201"/>
    </location>
</feature>
<comment type="similarity">
    <text evidence="2">Belongs to the importin alpha family.</text>
</comment>
<dbReference type="GO" id="GO:0015074">
    <property type="term" value="P:DNA integration"/>
    <property type="evidence" value="ECO:0007669"/>
    <property type="project" value="InterPro"/>
</dbReference>
<feature type="compositionally biased region" description="Low complexity" evidence="10">
    <location>
        <begin position="1231"/>
        <end position="1241"/>
    </location>
</feature>
<keyword evidence="3" id="KW-0813">Transport</keyword>
<dbReference type="InterPro" id="IPR013762">
    <property type="entry name" value="Integrase-like_cat_sf"/>
</dbReference>
<gene>
    <name evidence="13" type="ORF">C1SCF055_LOCUS5638</name>
</gene>
<evidence type="ECO:0000256" key="8">
    <source>
        <dbReference type="ARBA" id="ARBA00023172"/>
    </source>
</evidence>
<dbReference type="InterPro" id="IPR035952">
    <property type="entry name" value="Rhomboid-like_sf"/>
</dbReference>
<keyword evidence="8" id="KW-0233">DNA recombination</keyword>
<dbReference type="Gene3D" id="1.10.443.10">
    <property type="entry name" value="Intergrase catalytic core"/>
    <property type="match status" value="1"/>
</dbReference>
<dbReference type="InterPro" id="IPR016024">
    <property type="entry name" value="ARM-type_fold"/>
</dbReference>
<feature type="transmembrane region" description="Helical" evidence="11">
    <location>
        <begin position="3096"/>
        <end position="3115"/>
    </location>
</feature>
<sequence>MDLTSYGRLVAAFDELKLKAEDELKWEQCAPLAQRPELAQAMQTIQARFFGADAAPTLKDVLQGMLSPDASAEPTAEPPAEVMVKRTGSLKKQRTNELDDADSTALVVRTAAGSVVITWSKQDAIQTVAELRKQVAEQLSLCVDEVKFVAEERPLLDDESCAELIGGKTDALEVLMVTQQIPKLDPDQPVADQLDTLKAMLRSTSPEYQLDAATNYRKLLSIERDPPIGKILDSGVAPRLLELAQLMESPKLQFEALWAICNIVSGSQEQTQTMVNLDVVPIVTRILQESDNSDVLEQGVWALGNVAGDCAGHRDVCLREGSLEPILRILQQSDKLSCTRNAVWAVSNLCRGRPKPRLEELRPAVPVIAEKLRNSHDSEVLVDSLWCFSYISDGANHDIQVVLDTGISERLVELMNHESLQVVTPALRTAANLVTGDDMQTDFFLRSKPWDTMQRLLGSQKNKIRQECCWMISNICAGTTDQIDQVFESGLFSAMLHRARDTEYSVRKEVAFALANTSEKEEVILDKLMDQDILETIKVLMAATDDKILTLCLTFLENVSKALHKKDSPEEWERFKRVSFVDELEACMARGAEVAEKADEVMQELYPLEDETGPEVFGETAPKGGYGFAFGGAPRHLAFYAGDQGKPALCTAVAHGQANILKPLGLPTVVQVWASTEFGQTLLRGAGESQRPTQAFQTFELSLHNLGSGGTALQQWQVGGAFGLDMHDLDPRSFLIVEVKRDRPGVLGEILELPGAINMTHIESRFKSFARDGPSFHIDFQGSLKDMDVLDLMKAIKSLPGVYDVSAQEPREVPWFPMNIRELDLTTDTLDGGTELINEDHPGFHDPVYRDRRTEIVSMAKSYRHGDKLPRVRFLSDSFSSQFKEPFECPVCSVCPEVSEVLQLPGPLDQKSVLLGVLIGLAIGPTIEFLYLLRQTWRIGCKPVESLRRELASLRALVGELKLRLETLEAQSEFSVVGNTPPSSPGTRLAPEASPAGVTASSLGPDRVAAAQSIGAWLKRCLAGQRRGLSGREKIQQASENGSSAPEELDLDAALIASGEGEEFDREFQVLVLKAEEPSQSTECILISRVDGKLLLAVPEAAWHKKKKDRPMPPSALQKVVKATVACCVGGDRNSPEGEPTLKIWLGLLQPAWETQLAVEGDPTVVFPPDGNGVPKVPFADALIAVARDHFTFLTAGEEDQQPGDVETRMGKIEETLQRILAQLPAPKGPAPTAAPLVPAAKSKAGVPGKKPSASPAPAAGLDPTMMQQALQAGVSPEALGEVMSLVGSRPPGKIAPQAVQDAVELTSDEDGPEPVLPPGASGSADPLGHAVLQLSKIVTYMRAEKKQKKDRSLEAILDRAESGAPKDSSSSGSSRSHSAALRSLQRLLVDNPKLIYQEIERLMAEDWEQGSSLPGVSHLPTTARGWLEHRSKIGAFAGAIRPSWIMAGAWDDLRAGHIDRARARLALGVAAYDQQAYDKGSWLLSGELSLENHPPYGSFACHPVVESYEAPHTKLIDGRWFDLIVSKLKGIATFQEQKIKLAPQRGKRGEELTDEKEKEKPKKPKPGKGGGKKGDKGAKAQAERCWGEDSNVLSSTAELNVHEGTRVPGAAAPTCNVLQLWNSMARLLLASSSNFAVFLKSLLGATPPAEGGTAQSLWPMSLPYPEVWRPELSKKWCSLAGRARKKSVNLVVALLNWLHMNRPTRAPAALALGSRLSKKQWRVVEHFERLMADVAESGDIDAAAMGRSAAKVEGLDEILIDLQRQAVSWTEAGYEHRWRAQSGVCTARPRAAGHCLADPGVVVGKLKTGAPVLAKSVDATRLSVPNQPPEFDPIVLFGFPHKEVYVDPIARAMEPASAVEAPPKVRVHASRDQALQFVKFLDDRGLLTLAPAEKVRRSHLCGAFGLVKDLHKDRLILDARPANMLEDTLHTWGPFSCGLIIDDIIFAEQLKAPPSSSAPSGASRRLSAMCAEYERHQLRAHPGKTFRDQTRAEFWGAAVDGKQGLVRPSPKRLVPLLSLTSRVAALGFATVALLEILAGCWVNVLQYRRRALCLLDSIYTAQLDRCPDDVVRLAPCLVDELWSLAIVGPIIASDLRAQSMPKVFLSDASETAQAVVAAEVPQPFARELQRHCLSRGGWGKLLSPWKVWLKSHGKLEEAEEMPSGVPLVSHPLWLQLARSLQFESELFERVRKRKHINLLELEIILKLERQLALEHQDVRYNLASDSQVTLACLVKGRSSSPHLNRLLQRSLPSLLGSGIYGGYGFIPSLANVADDPTREHEIRAPVASPPEWLLAAFHGQFEALDVWLEERGYDPLAVAELPFAEGRAVSRKVLAEDFIPQLRAVQKPESVQAAMARSLGALPELSEHAKDLLRHFPRAQFFAPGGRRAGADFKPTCQGVLDLYSGASGVARYISRKYGVWVLTIDYEHGPGQNLLDTDLQARLMSCLEAGCFAAVGAAPDCSSFSRAVTPAVRDAANPFGQPGISANMQEKVARGNQHALFIFSVVQFCDRKGIPYWVENPDGSFLWLLPYWVESSLGSCSSSYRFDQCRFHAPWRKRTRVATNTDLAGIRELCQGGHQHQILRGRSSAHACSWTRVAQTYPRSLCRRLGDALMRGVRRQVQKLDIAGCAWTLHARIGEASHPGPRHAAPLQPRDPAALADVRLIEPSTAARQDRMLEELGAWLRARLSEETINQLYLCPALAVSVLKTYAMHLFASGRKLYELRYTLIAVQHRYPHLRSSMAPVWAVVSKWELYQPLQHRKPLPELLFKAMFVLACLKGWTRWSASLLLGFEGIARIGEILAARRHDLLLPSDLAETESAVAFLKIRLPKTRFRGRGRVQHLKIRHAASLPFLERVFGALDPCLPLFPLSAHVFRKRWDLLLDLLQIPGAQRPTPASIRGGGAILAYRRGEPIADILWRMRLASQPTLASYLQELAAESLLAFLAPTVRQYTEQETKTWQAVYERLKALHDQWACREYREMLPQMEKYCGYAVNNIPQLPDISDFLQQRTGFTLRPISGLLSARDFLNALAFREQLCSRCFYFNALAPALALGSDFRSVDPQEEVVAEKLARGKDAPACADESKDRFPRPVPTFLLCVVTLQICIFCFTLVANGGPEDMSSGSIGPSYDTLYRCGGLQLQGQKQVWRLFTSIFLHAGVVHLVSNLLVQWVVGGAIELVWGLNWAMLLYLFSGLGGALLSASLSSAGSLTVGASGCVHGFLAACAADSSAAQLLAWAVPGSCQRRCRCRRQVLVFVLIVSLISGLFLPQMDTWAHLGGAVAGFAVCAARPAEARLGRLGRLARLVALLVGLGDCRASDVTNGWTTTCASGTCCMVLLGLQEGNAFVLNEGPPAVGKTTLGLICHELLGHVPLFANSAFADFSQEIGLASLAATDEDVAKLAAVYWFTVEFGLLREGEDVKA</sequence>
<dbReference type="PANTHER" id="PTHR23316">
    <property type="entry name" value="IMPORTIN ALPHA"/>
    <property type="match status" value="1"/>
</dbReference>
<keyword evidence="5" id="KW-0653">Protein transport</keyword>
<evidence type="ECO:0000256" key="1">
    <source>
        <dbReference type="ARBA" id="ARBA00004141"/>
    </source>
</evidence>
<dbReference type="InterPro" id="IPR036329">
    <property type="entry name" value="Aro-AA_hydroxylase_C_sf"/>
</dbReference>
<dbReference type="OrthoDB" id="484172at2759"/>
<dbReference type="EMBL" id="CAMXCT010000347">
    <property type="protein sequence ID" value="CAI3977504.1"/>
    <property type="molecule type" value="Genomic_DNA"/>
</dbReference>
<dbReference type="InterPro" id="IPR036951">
    <property type="entry name" value="ArAA_hydroxylase_sf"/>
</dbReference>
<dbReference type="EMBL" id="CAMXCT020000347">
    <property type="protein sequence ID" value="CAL1130879.1"/>
    <property type="molecule type" value="Genomic_DNA"/>
</dbReference>
<dbReference type="GO" id="GO:0006310">
    <property type="term" value="P:DNA recombination"/>
    <property type="evidence" value="ECO:0007669"/>
    <property type="project" value="UniProtKB-KW"/>
</dbReference>
<evidence type="ECO:0000256" key="2">
    <source>
        <dbReference type="ARBA" id="ARBA00010394"/>
    </source>
</evidence>
<comment type="subcellular location">
    <subcellularLocation>
        <location evidence="1">Membrane</location>
        <topology evidence="1">Multi-pass membrane protein</topology>
    </subcellularLocation>
</comment>
<evidence type="ECO:0000313" key="15">
    <source>
        <dbReference type="EMBL" id="CAL4764816.1"/>
    </source>
</evidence>
<evidence type="ECO:0000256" key="5">
    <source>
        <dbReference type="ARBA" id="ARBA00022927"/>
    </source>
</evidence>
<dbReference type="Pfam" id="PF00514">
    <property type="entry name" value="Arm"/>
    <property type="match status" value="3"/>
</dbReference>
<feature type="compositionally biased region" description="Basic and acidic residues" evidence="10">
    <location>
        <begin position="1548"/>
        <end position="1561"/>
    </location>
</feature>
<feature type="region of interest" description="Disordered" evidence="10">
    <location>
        <begin position="1226"/>
        <end position="1259"/>
    </location>
</feature>
<dbReference type="Gene3D" id="1.10.800.10">
    <property type="entry name" value="Aromatic amino acid hydroxylase"/>
    <property type="match status" value="3"/>
</dbReference>
<feature type="domain" description="Biopterin-dependent aromatic amino acid hydroxylase family profile" evidence="12">
    <location>
        <begin position="3364"/>
        <end position="3423"/>
    </location>
</feature>
<evidence type="ECO:0000256" key="11">
    <source>
        <dbReference type="SAM" id="Phobius"/>
    </source>
</evidence>
<evidence type="ECO:0000256" key="10">
    <source>
        <dbReference type="SAM" id="MobiDB-lite"/>
    </source>
</evidence>
<dbReference type="PROSITE" id="PS51410">
    <property type="entry name" value="BH4_AAA_HYDROXYL_2"/>
    <property type="match status" value="2"/>
</dbReference>
<keyword evidence="4 11" id="KW-0812">Transmembrane</keyword>
<dbReference type="InterPro" id="IPR019774">
    <property type="entry name" value="Aromatic-AA_hydroxylase_C"/>
</dbReference>
<dbReference type="InterPro" id="IPR022764">
    <property type="entry name" value="Peptidase_S54_rhomboid_dom"/>
</dbReference>
<dbReference type="CDD" id="cd04880">
    <property type="entry name" value="ACT_AAAH-PDT-like"/>
    <property type="match status" value="1"/>
</dbReference>
<keyword evidence="9" id="KW-0175">Coiled coil</keyword>
<dbReference type="Pfam" id="PF00351">
    <property type="entry name" value="Biopterin_H"/>
    <property type="match status" value="3"/>
</dbReference>
<name>A0A9P1BQC7_9DINO</name>
<feature type="transmembrane region" description="Helical" evidence="11">
    <location>
        <begin position="3151"/>
        <end position="3174"/>
    </location>
</feature>
<keyword evidence="7 11" id="KW-0472">Membrane</keyword>
<dbReference type="GO" id="GO:0016714">
    <property type="term" value="F:oxidoreductase activity, acting on paired donors, with incorporation or reduction of molecular oxygen, reduced pteridine as one donor, and incorporation of one atom of oxygen"/>
    <property type="evidence" value="ECO:0007669"/>
    <property type="project" value="InterPro"/>
</dbReference>
<feature type="domain" description="Biopterin-dependent aromatic amino acid hydroxylase family profile" evidence="12">
    <location>
        <begin position="2953"/>
        <end position="3036"/>
    </location>
</feature>
<keyword evidence="16" id="KW-1185">Reference proteome</keyword>
<reference evidence="14" key="2">
    <citation type="submission" date="2024-04" db="EMBL/GenBank/DDBJ databases">
        <authorList>
            <person name="Chen Y."/>
            <person name="Shah S."/>
            <person name="Dougan E. K."/>
            <person name="Thang M."/>
            <person name="Chan C."/>
        </authorList>
    </citation>
    <scope>NUCLEOTIDE SEQUENCE [LARGE SCALE GENOMIC DNA]</scope>
</reference>
<proteinExistence type="inferred from homology"/>
<keyword evidence="6 11" id="KW-1133">Transmembrane helix</keyword>
<organism evidence="13">
    <name type="scientific">Cladocopium goreaui</name>
    <dbReference type="NCBI Taxonomy" id="2562237"/>
    <lineage>
        <taxon>Eukaryota</taxon>
        <taxon>Sar</taxon>
        <taxon>Alveolata</taxon>
        <taxon>Dinophyceae</taxon>
        <taxon>Suessiales</taxon>
        <taxon>Symbiodiniaceae</taxon>
        <taxon>Cladocopium</taxon>
    </lineage>
</organism>
<dbReference type="SMART" id="SM00185">
    <property type="entry name" value="ARM"/>
    <property type="match status" value="8"/>
</dbReference>
<dbReference type="GO" id="GO:0009072">
    <property type="term" value="P:aromatic amino acid metabolic process"/>
    <property type="evidence" value="ECO:0007669"/>
    <property type="project" value="InterPro"/>
</dbReference>
<feature type="region of interest" description="Disordered" evidence="10">
    <location>
        <begin position="1291"/>
        <end position="1328"/>
    </location>
</feature>
<dbReference type="GO" id="GO:0005506">
    <property type="term" value="F:iron ion binding"/>
    <property type="evidence" value="ECO:0007669"/>
    <property type="project" value="InterPro"/>
</dbReference>
<dbReference type="InterPro" id="IPR011010">
    <property type="entry name" value="DNA_brk_join_enz"/>
</dbReference>
<dbReference type="InterPro" id="IPR045865">
    <property type="entry name" value="ACT-like_dom_sf"/>
</dbReference>
<feature type="compositionally biased region" description="Low complexity" evidence="10">
    <location>
        <begin position="1248"/>
        <end position="1259"/>
    </location>
</feature>
<dbReference type="SUPFAM" id="SSF55021">
    <property type="entry name" value="ACT-like"/>
    <property type="match status" value="1"/>
</dbReference>